<reference evidence="1 2" key="1">
    <citation type="submission" date="2020-09" db="EMBL/GenBank/DDBJ databases">
        <title>Flavimobilis rhizosphaerae sp. nov., isolated from rhizosphere soil of Spartina alterniflora.</title>
        <authorList>
            <person name="Hanqin C."/>
        </authorList>
    </citation>
    <scope>NUCLEOTIDE SEQUENCE [LARGE SCALE GENOMIC DNA]</scope>
    <source>
        <strain evidence="1 2">GY 10621</strain>
    </source>
</reference>
<dbReference type="PANTHER" id="PTHR35145:SF1">
    <property type="entry name" value="CYTOPLASMIC PROTEIN"/>
    <property type="match status" value="1"/>
</dbReference>
<dbReference type="InterPro" id="IPR038056">
    <property type="entry name" value="YjbR-like_sf"/>
</dbReference>
<evidence type="ECO:0000313" key="1">
    <source>
        <dbReference type="EMBL" id="MBD9698119.1"/>
    </source>
</evidence>
<dbReference type="Gene3D" id="3.90.1150.30">
    <property type="match status" value="1"/>
</dbReference>
<keyword evidence="1" id="KW-0238">DNA-binding</keyword>
<dbReference type="PANTHER" id="PTHR35145">
    <property type="entry name" value="CYTOPLASMIC PROTEIN-RELATED"/>
    <property type="match status" value="1"/>
</dbReference>
<dbReference type="EMBL" id="JACZDF010000001">
    <property type="protein sequence ID" value="MBD9698119.1"/>
    <property type="molecule type" value="Genomic_DNA"/>
</dbReference>
<dbReference type="Pfam" id="PF04237">
    <property type="entry name" value="YjbR"/>
    <property type="match status" value="1"/>
</dbReference>
<proteinExistence type="predicted"/>
<dbReference type="SUPFAM" id="SSF142906">
    <property type="entry name" value="YjbR-like"/>
    <property type="match status" value="1"/>
</dbReference>
<dbReference type="Proteomes" id="UP000642107">
    <property type="component" value="Unassembled WGS sequence"/>
</dbReference>
<dbReference type="GO" id="GO:0003677">
    <property type="term" value="F:DNA binding"/>
    <property type="evidence" value="ECO:0007669"/>
    <property type="project" value="UniProtKB-KW"/>
</dbReference>
<dbReference type="InterPro" id="IPR058532">
    <property type="entry name" value="YjbR/MT2646/Rv2570-like"/>
</dbReference>
<evidence type="ECO:0000313" key="2">
    <source>
        <dbReference type="Proteomes" id="UP000642107"/>
    </source>
</evidence>
<dbReference type="InterPro" id="IPR007351">
    <property type="entry name" value="YjbR"/>
</dbReference>
<gene>
    <name evidence="1" type="ORF">IGS67_01220</name>
</gene>
<keyword evidence="2" id="KW-1185">Reference proteome</keyword>
<protein>
    <submittedName>
        <fullName evidence="1">MmcQ/YjbR family DNA-binding protein</fullName>
    </submittedName>
</protein>
<name>A0ABR9DLV8_9MICO</name>
<comment type="caution">
    <text evidence="1">The sequence shown here is derived from an EMBL/GenBank/DDBJ whole genome shotgun (WGS) entry which is preliminary data.</text>
</comment>
<accession>A0ABR9DLV8</accession>
<sequence length="117" mass="13246">MRALALALPDARSDFPFGPDAEAFRIHGRMFALLTSSPRVSTEHAFVNLKVEPVLVDGLVAAHDDVLPGWHMHKRHWVSLVLHDDLDPMLLEQLLEDSYDLVVAKLPVRLRPVTHER</sequence>
<organism evidence="1 2">
    <name type="scientific">Flavimobilis rhizosphaerae</name>
    <dbReference type="NCBI Taxonomy" id="2775421"/>
    <lineage>
        <taxon>Bacteria</taxon>
        <taxon>Bacillati</taxon>
        <taxon>Actinomycetota</taxon>
        <taxon>Actinomycetes</taxon>
        <taxon>Micrococcales</taxon>
        <taxon>Jonesiaceae</taxon>
        <taxon>Flavimobilis</taxon>
    </lineage>
</organism>